<gene>
    <name evidence="2" type="ORF">SVUK_LOCUS1448</name>
</gene>
<dbReference type="AlphaFoldDB" id="A0A3P7I1G1"/>
<dbReference type="EMBL" id="UYYB01002827">
    <property type="protein sequence ID" value="VDM66450.1"/>
    <property type="molecule type" value="Genomic_DNA"/>
</dbReference>
<dbReference type="PANTHER" id="PTHR11807">
    <property type="entry name" value="ATPASES OF THE PP SUPERFAMILY-RELATED"/>
    <property type="match status" value="1"/>
</dbReference>
<evidence type="ECO:0000313" key="3">
    <source>
        <dbReference type="Proteomes" id="UP000270094"/>
    </source>
</evidence>
<keyword evidence="3" id="KW-1185">Reference proteome</keyword>
<dbReference type="Gene3D" id="3.40.50.620">
    <property type="entry name" value="HUPs"/>
    <property type="match status" value="1"/>
</dbReference>
<dbReference type="GO" id="GO:0002143">
    <property type="term" value="P:tRNA wobble position uridine thiolation"/>
    <property type="evidence" value="ECO:0007669"/>
    <property type="project" value="TreeGrafter"/>
</dbReference>
<organism evidence="2 3">
    <name type="scientific">Strongylus vulgaris</name>
    <name type="common">Blood worm</name>
    <dbReference type="NCBI Taxonomy" id="40348"/>
    <lineage>
        <taxon>Eukaryota</taxon>
        <taxon>Metazoa</taxon>
        <taxon>Ecdysozoa</taxon>
        <taxon>Nematoda</taxon>
        <taxon>Chromadorea</taxon>
        <taxon>Rhabditida</taxon>
        <taxon>Rhabditina</taxon>
        <taxon>Rhabditomorpha</taxon>
        <taxon>Strongyloidea</taxon>
        <taxon>Strongylidae</taxon>
        <taxon>Strongylus</taxon>
    </lineage>
</organism>
<dbReference type="GO" id="GO:0005739">
    <property type="term" value="C:mitochondrion"/>
    <property type="evidence" value="ECO:0007669"/>
    <property type="project" value="TreeGrafter"/>
</dbReference>
<reference evidence="2 3" key="1">
    <citation type="submission" date="2018-11" db="EMBL/GenBank/DDBJ databases">
        <authorList>
            <consortium name="Pathogen Informatics"/>
        </authorList>
    </citation>
    <scope>NUCLEOTIDE SEQUENCE [LARGE SCALE GENOMIC DNA]</scope>
</reference>
<sequence>MPPPQCSTEACSSNAVVKRALDEAPLCAKCFTEGFERHVHETISAANLFRRGERVAIGASGGKDSTVLAYVMKTLNDRYDYGLDLVLISIDEGIKGYRDDSLKAVERNRIVYCLPLTVLSYKDLYGWTMDEIVAKIGKKNNCTFCGVFRRQALDRYLEWNML</sequence>
<evidence type="ECO:0000313" key="2">
    <source>
        <dbReference type="EMBL" id="VDM66450.1"/>
    </source>
</evidence>
<dbReference type="GO" id="GO:0016740">
    <property type="term" value="F:transferase activity"/>
    <property type="evidence" value="ECO:0007669"/>
    <property type="project" value="UniProtKB-KW"/>
</dbReference>
<proteinExistence type="predicted"/>
<dbReference type="OrthoDB" id="198857at2759"/>
<name>A0A3P7I1G1_STRVU</name>
<dbReference type="GO" id="GO:0000049">
    <property type="term" value="F:tRNA binding"/>
    <property type="evidence" value="ECO:0007669"/>
    <property type="project" value="TreeGrafter"/>
</dbReference>
<dbReference type="SUPFAM" id="SSF52402">
    <property type="entry name" value="Adenine nucleotide alpha hydrolases-like"/>
    <property type="match status" value="1"/>
</dbReference>
<protein>
    <submittedName>
        <fullName evidence="2">Uncharacterized protein</fullName>
    </submittedName>
</protein>
<dbReference type="Proteomes" id="UP000270094">
    <property type="component" value="Unassembled WGS sequence"/>
</dbReference>
<evidence type="ECO:0000256" key="1">
    <source>
        <dbReference type="ARBA" id="ARBA00022679"/>
    </source>
</evidence>
<accession>A0A3P7I1G1</accession>
<keyword evidence="1" id="KW-0808">Transferase</keyword>
<dbReference type="InterPro" id="IPR014729">
    <property type="entry name" value="Rossmann-like_a/b/a_fold"/>
</dbReference>
<dbReference type="GO" id="GO:0002144">
    <property type="term" value="C:cytosolic tRNA wobble base thiouridylase complex"/>
    <property type="evidence" value="ECO:0007669"/>
    <property type="project" value="TreeGrafter"/>
</dbReference>
<dbReference type="PANTHER" id="PTHR11807:SF12">
    <property type="entry name" value="CYTOPLASMIC TRNA 2-THIOLATION PROTEIN 1"/>
    <property type="match status" value="1"/>
</dbReference>